<dbReference type="Gene3D" id="2.20.230.10">
    <property type="entry name" value="Resuscitation-promoting factor rpfb"/>
    <property type="match status" value="1"/>
</dbReference>
<dbReference type="AlphaFoldDB" id="A0A1L3MPD8"/>
<feature type="region of interest" description="Disordered" evidence="2">
    <location>
        <begin position="377"/>
        <end position="444"/>
    </location>
</feature>
<sequence length="444" mass="49705">MKINNGVKAFVVLLISTVYLIAFSQIGARAYDFMAGGGTFQPGTKIGSVTVENMTVEQAVEEVSKQVDQWFLGDYLQVSINDQNVVIGQDFFFIDIQKTVQDVLEGKSDSLSVEINKDVYDLLVKEELGDSYSTIDHEQLQQVLVDAVKAMANEQQYYVIQAFVKQELNTIAAETTITREFDQELLQKVINQIGTIHVPAQSQISVVELLGSHAEPNTPEINSVTSALYKTLLLTNFEIVERHTSLELPNEVELGYEASVIAGKSDLKWFNPNPSDYTISFTVTNNSFIVTVHGAPFLYTYDLKLSEQETYPPKQIKRYTSLLGEKEEKVVQDGKNGLFVKVSRIVKDLEGALLETEEIAEDFYPPVHKIIETGLLNPVTNSDTTPSESIIVEEGESVEESTTTERESESTNNEDQAVNESQDQQKTQDKQDGMWEKPTEQDVK</sequence>
<dbReference type="Proteomes" id="UP000181936">
    <property type="component" value="Chromosome"/>
</dbReference>
<proteinExistence type="predicted"/>
<keyword evidence="1" id="KW-0732">Signal</keyword>
<dbReference type="STRING" id="1547283.A9C19_05385"/>
<evidence type="ECO:0000256" key="1">
    <source>
        <dbReference type="ARBA" id="ARBA00022729"/>
    </source>
</evidence>
<evidence type="ECO:0000259" key="3">
    <source>
        <dbReference type="PROSITE" id="PS51109"/>
    </source>
</evidence>
<dbReference type="SMART" id="SM01208">
    <property type="entry name" value="G5"/>
    <property type="match status" value="1"/>
</dbReference>
<dbReference type="Pfam" id="PF04294">
    <property type="entry name" value="VanW"/>
    <property type="match status" value="1"/>
</dbReference>
<gene>
    <name evidence="4" type="ORF">A9C19_05385</name>
</gene>
<dbReference type="InterPro" id="IPR007391">
    <property type="entry name" value="Vancomycin_resist_VanW"/>
</dbReference>
<dbReference type="PANTHER" id="PTHR35788">
    <property type="entry name" value="EXPORTED PROTEIN-RELATED"/>
    <property type="match status" value="1"/>
</dbReference>
<evidence type="ECO:0000256" key="2">
    <source>
        <dbReference type="SAM" id="MobiDB-lite"/>
    </source>
</evidence>
<dbReference type="RefSeq" id="WP_072579011.1">
    <property type="nucleotide sequence ID" value="NZ_CP016020.1"/>
</dbReference>
<keyword evidence="5" id="KW-1185">Reference proteome</keyword>
<dbReference type="KEGG" id="bwh:A9C19_05385"/>
<evidence type="ECO:0000313" key="4">
    <source>
        <dbReference type="EMBL" id="APH04218.1"/>
    </source>
</evidence>
<accession>A0A1L3MPD8</accession>
<protein>
    <recommendedName>
        <fullName evidence="3">G5 domain-containing protein</fullName>
    </recommendedName>
</protein>
<dbReference type="EMBL" id="CP016020">
    <property type="protein sequence ID" value="APH04218.1"/>
    <property type="molecule type" value="Genomic_DNA"/>
</dbReference>
<evidence type="ECO:0000313" key="5">
    <source>
        <dbReference type="Proteomes" id="UP000181936"/>
    </source>
</evidence>
<feature type="domain" description="G5" evidence="3">
    <location>
        <begin position="297"/>
        <end position="377"/>
    </location>
</feature>
<reference evidence="4 5" key="1">
    <citation type="journal article" date="2016" name="Sci. Rep.">
        <title>Complete genome sequence and transcriptomic analysis of a novel marine strain Bacillus weihaiensis reveals the mechanism of brown algae degradation.</title>
        <authorList>
            <person name="Zhu Y."/>
            <person name="Chen P."/>
            <person name="Bao Y."/>
            <person name="Men Y."/>
            <person name="Zeng Y."/>
            <person name="Yang J."/>
            <person name="Sun J."/>
            <person name="Sun Y."/>
        </authorList>
    </citation>
    <scope>NUCLEOTIDE SEQUENCE [LARGE SCALE GENOMIC DNA]</scope>
    <source>
        <strain evidence="4 5">Alg07</strain>
    </source>
</reference>
<dbReference type="OrthoDB" id="2691125at2"/>
<organism evidence="4 5">
    <name type="scientific">Bacillus weihaiensis</name>
    <dbReference type="NCBI Taxonomy" id="1547283"/>
    <lineage>
        <taxon>Bacteria</taxon>
        <taxon>Bacillati</taxon>
        <taxon>Bacillota</taxon>
        <taxon>Bacilli</taxon>
        <taxon>Bacillales</taxon>
        <taxon>Bacillaceae</taxon>
        <taxon>Bacillus</taxon>
    </lineage>
</organism>
<dbReference type="PANTHER" id="PTHR35788:SF1">
    <property type="entry name" value="EXPORTED PROTEIN"/>
    <property type="match status" value="1"/>
</dbReference>
<name>A0A1L3MPD8_9BACI</name>
<dbReference type="PROSITE" id="PS51109">
    <property type="entry name" value="G5"/>
    <property type="match status" value="1"/>
</dbReference>
<feature type="compositionally biased region" description="Basic and acidic residues" evidence="2">
    <location>
        <begin position="426"/>
        <end position="444"/>
    </location>
</feature>
<dbReference type="Pfam" id="PF07501">
    <property type="entry name" value="G5"/>
    <property type="match status" value="1"/>
</dbReference>
<dbReference type="InterPro" id="IPR011098">
    <property type="entry name" value="G5_dom"/>
</dbReference>
<dbReference type="InterPro" id="IPR052913">
    <property type="entry name" value="Glycopeptide_resist_protein"/>
</dbReference>